<organism evidence="2 3">
    <name type="scientific">Parelaphostrongylus tenuis</name>
    <name type="common">Meningeal worm</name>
    <dbReference type="NCBI Taxonomy" id="148309"/>
    <lineage>
        <taxon>Eukaryota</taxon>
        <taxon>Metazoa</taxon>
        <taxon>Ecdysozoa</taxon>
        <taxon>Nematoda</taxon>
        <taxon>Chromadorea</taxon>
        <taxon>Rhabditida</taxon>
        <taxon>Rhabditina</taxon>
        <taxon>Rhabditomorpha</taxon>
        <taxon>Strongyloidea</taxon>
        <taxon>Metastrongylidae</taxon>
        <taxon>Parelaphostrongylus</taxon>
    </lineage>
</organism>
<sequence>MQNNSQSCISALYRWFGFAILVAVCQGQHLSQLVGLGEFTEDERKNCEFTSSESHTCENCVAKGSQCFYCGGTTDRCLPYAWYFPGCELSDVRHNKCWVNLSAVVIVVSVISGILFVIFISCLCYCCCRCRAYERERAKQKGEKWNFQQELKRAEMQNRHSFRRAERE</sequence>
<evidence type="ECO:0008006" key="4">
    <source>
        <dbReference type="Google" id="ProtNLM"/>
    </source>
</evidence>
<evidence type="ECO:0000313" key="3">
    <source>
        <dbReference type="Proteomes" id="UP001196413"/>
    </source>
</evidence>
<dbReference type="GO" id="GO:0006606">
    <property type="term" value="P:protein import into nucleus"/>
    <property type="evidence" value="ECO:0007669"/>
    <property type="project" value="TreeGrafter"/>
</dbReference>
<proteinExistence type="predicted"/>
<feature type="non-terminal residue" evidence="2">
    <location>
        <position position="168"/>
    </location>
</feature>
<accession>A0AAD5M0F3</accession>
<dbReference type="Proteomes" id="UP001196413">
    <property type="component" value="Unassembled WGS sequence"/>
</dbReference>
<comment type="caution">
    <text evidence="2">The sequence shown here is derived from an EMBL/GenBank/DDBJ whole genome shotgun (WGS) entry which is preliminary data.</text>
</comment>
<keyword evidence="1" id="KW-0812">Transmembrane</keyword>
<reference evidence="2" key="1">
    <citation type="submission" date="2021-06" db="EMBL/GenBank/DDBJ databases">
        <title>Parelaphostrongylus tenuis whole genome reference sequence.</title>
        <authorList>
            <person name="Garwood T.J."/>
            <person name="Larsen P.A."/>
            <person name="Fountain-Jones N.M."/>
            <person name="Garbe J.R."/>
            <person name="Macchietto M.G."/>
            <person name="Kania S.A."/>
            <person name="Gerhold R.W."/>
            <person name="Richards J.E."/>
            <person name="Wolf T.M."/>
        </authorList>
    </citation>
    <scope>NUCLEOTIDE SEQUENCE</scope>
    <source>
        <strain evidence="2">MNPRO001-30</strain>
        <tissue evidence="2">Meninges</tissue>
    </source>
</reference>
<dbReference type="PANTHER" id="PTHR15191:SF3">
    <property type="entry name" value="PITUITARY TUMOR-TRANSFORMING GENE PROTEIN-BINDING FACTOR"/>
    <property type="match status" value="1"/>
</dbReference>
<dbReference type="GO" id="GO:0005737">
    <property type="term" value="C:cytoplasm"/>
    <property type="evidence" value="ECO:0007669"/>
    <property type="project" value="TreeGrafter"/>
</dbReference>
<gene>
    <name evidence="2" type="ORF">KIN20_004294</name>
</gene>
<dbReference type="AlphaFoldDB" id="A0AAD5M0F3"/>
<protein>
    <recommendedName>
        <fullName evidence="4">PTTG1 interacting protein</fullName>
    </recommendedName>
</protein>
<dbReference type="PANTHER" id="PTHR15191">
    <property type="entry name" value="PROTEIN CBG20567"/>
    <property type="match status" value="1"/>
</dbReference>
<keyword evidence="1" id="KW-1133">Transmembrane helix</keyword>
<dbReference type="EMBL" id="JAHQIW010000577">
    <property type="protein sequence ID" value="KAJ1348890.1"/>
    <property type="molecule type" value="Genomic_DNA"/>
</dbReference>
<name>A0AAD5M0F3_PARTN</name>
<dbReference type="GO" id="GO:0005634">
    <property type="term" value="C:nucleus"/>
    <property type="evidence" value="ECO:0007669"/>
    <property type="project" value="TreeGrafter"/>
</dbReference>
<feature type="transmembrane region" description="Helical" evidence="1">
    <location>
        <begin position="12"/>
        <end position="30"/>
    </location>
</feature>
<evidence type="ECO:0000256" key="1">
    <source>
        <dbReference type="SAM" id="Phobius"/>
    </source>
</evidence>
<keyword evidence="3" id="KW-1185">Reference proteome</keyword>
<evidence type="ECO:0000313" key="2">
    <source>
        <dbReference type="EMBL" id="KAJ1348890.1"/>
    </source>
</evidence>
<feature type="transmembrane region" description="Helical" evidence="1">
    <location>
        <begin position="101"/>
        <end position="128"/>
    </location>
</feature>
<keyword evidence="1" id="KW-0472">Membrane</keyword>
<dbReference type="InterPro" id="IPR052304">
    <property type="entry name" value="PTTG1IP"/>
</dbReference>